<dbReference type="PANTHER" id="PTHR30562:SF1">
    <property type="entry name" value="UVRABC SYSTEM PROTEIN C"/>
    <property type="match status" value="1"/>
</dbReference>
<feature type="domain" description="UVR" evidence="9">
    <location>
        <begin position="199"/>
        <end position="234"/>
    </location>
</feature>
<dbReference type="Pfam" id="PF14520">
    <property type="entry name" value="HHH_5"/>
    <property type="match status" value="1"/>
</dbReference>
<dbReference type="SMART" id="SM00278">
    <property type="entry name" value="HhH1"/>
    <property type="match status" value="2"/>
</dbReference>
<comment type="subcellular location">
    <subcellularLocation>
        <location evidence="7">Cytoplasm</location>
    </subcellularLocation>
</comment>
<dbReference type="EMBL" id="FOOX01000007">
    <property type="protein sequence ID" value="SFG62289.1"/>
    <property type="molecule type" value="Genomic_DNA"/>
</dbReference>
<dbReference type="InterPro" id="IPR036876">
    <property type="entry name" value="UVR_dom_sf"/>
</dbReference>
<dbReference type="PANTHER" id="PTHR30562">
    <property type="entry name" value="UVRC/OXIDOREDUCTASE"/>
    <property type="match status" value="1"/>
</dbReference>
<sequence length="615" mass="69882">MREKLGKLPEKPGVYLFRDGEGQIIYVGKAVSLKNRVRSYFGAPAARDPKVKAMMGRARDFEYISTDSEVEALILEANLIKEHRPRYNICLKDDKSYPYLKVTLGEKFPRVFITRRVVKDGSRYFGPYTQVGAVHETMRLLKRMFPLRTCKQKSPLPRSRPCLNQHIKRCLGPCCGLVTPEEYRKVVDGVLLFLEGKQEELVKALRARMESAAENLEFERAAELRDQLQAVEKVIERQKVVYADREDRDVVAMARGEDECCVMIFFVRGGKLIGRERFMLDGTGMMDRGEVITAFIKQYYLRAEFIPREILVEEITPAETEVLEHWLTGKRGARVYIARPLRGEKKQLVDLVGRNALLILEEVKSDRAARKEDAQKALEELAGALGLEAPPGRLECFDISNTQGVESVASMVVFEEGKPTPQQYRRFKIKTVAGPDDFASMREVLGRRLSRGREERELINTGQMSGKKAKFHRLPDLLVVDGGKGQLSSAVAVLQEQGFANIPVCGLAKEEELIFLPGRPEPVRLSPESPALKLMQRLRDEAHRFAITYHRQLRGKRNLKSMLEEIEGIGPVRRRELLLRFGTIEKIKEATPEELAAVPGMNSRTAQAVFDFFSE</sequence>
<proteinExistence type="inferred from homology"/>
<keyword evidence="6 7" id="KW-0742">SOS response</keyword>
<evidence type="ECO:0000313" key="13">
    <source>
        <dbReference type="Proteomes" id="UP000199337"/>
    </source>
</evidence>
<name>A0A1I2TDU5_9FIRM</name>
<dbReference type="GO" id="GO:0009381">
    <property type="term" value="F:excinuclease ABC activity"/>
    <property type="evidence" value="ECO:0007669"/>
    <property type="project" value="UniProtKB-UniRule"/>
</dbReference>
<protein>
    <recommendedName>
        <fullName evidence="7">UvrABC system protein C</fullName>
        <shortName evidence="7">Protein UvrC</shortName>
    </recommendedName>
    <alternativeName>
        <fullName evidence="7">Excinuclease ABC subunit C</fullName>
    </alternativeName>
</protein>
<dbReference type="HAMAP" id="MF_00203">
    <property type="entry name" value="UvrC"/>
    <property type="match status" value="1"/>
</dbReference>
<dbReference type="InterPro" id="IPR010994">
    <property type="entry name" value="RuvA_2-like"/>
</dbReference>
<dbReference type="InterPro" id="IPR035901">
    <property type="entry name" value="GIY-YIG_endonuc_sf"/>
</dbReference>
<dbReference type="FunFam" id="3.40.1440.10:FF:000001">
    <property type="entry name" value="UvrABC system protein C"/>
    <property type="match status" value="1"/>
</dbReference>
<evidence type="ECO:0000256" key="3">
    <source>
        <dbReference type="ARBA" id="ARBA00022769"/>
    </source>
</evidence>
<comment type="subunit">
    <text evidence="7">Interacts with UvrB in an incision complex.</text>
</comment>
<dbReference type="InterPro" id="IPR003583">
    <property type="entry name" value="Hlx-hairpin-Hlx_DNA-bd_motif"/>
</dbReference>
<evidence type="ECO:0000259" key="11">
    <source>
        <dbReference type="PROSITE" id="PS50165"/>
    </source>
</evidence>
<feature type="coiled-coil region" evidence="8">
    <location>
        <begin position="202"/>
        <end position="241"/>
    </location>
</feature>
<evidence type="ECO:0000256" key="7">
    <source>
        <dbReference type="HAMAP-Rule" id="MF_00203"/>
    </source>
</evidence>
<evidence type="ECO:0000313" key="12">
    <source>
        <dbReference type="EMBL" id="SFG62289.1"/>
    </source>
</evidence>
<dbReference type="PROSITE" id="PS50151">
    <property type="entry name" value="UVR"/>
    <property type="match status" value="1"/>
</dbReference>
<evidence type="ECO:0000256" key="5">
    <source>
        <dbReference type="ARBA" id="ARBA00023204"/>
    </source>
</evidence>
<dbReference type="SUPFAM" id="SSF46600">
    <property type="entry name" value="C-terminal UvrC-binding domain of UvrB"/>
    <property type="match status" value="1"/>
</dbReference>
<organism evidence="12 13">
    <name type="scientific">Desulfotruncus arcticus DSM 17038</name>
    <dbReference type="NCBI Taxonomy" id="1121424"/>
    <lineage>
        <taxon>Bacteria</taxon>
        <taxon>Bacillati</taxon>
        <taxon>Bacillota</taxon>
        <taxon>Clostridia</taxon>
        <taxon>Eubacteriales</taxon>
        <taxon>Desulfallaceae</taxon>
        <taxon>Desulfotruncus</taxon>
    </lineage>
</organism>
<keyword evidence="1 7" id="KW-0963">Cytoplasm</keyword>
<dbReference type="GO" id="GO:0009432">
    <property type="term" value="P:SOS response"/>
    <property type="evidence" value="ECO:0007669"/>
    <property type="project" value="UniProtKB-UniRule"/>
</dbReference>
<evidence type="ECO:0000256" key="8">
    <source>
        <dbReference type="SAM" id="Coils"/>
    </source>
</evidence>
<keyword evidence="3 7" id="KW-0228">DNA excision</keyword>
<dbReference type="InterPro" id="IPR000305">
    <property type="entry name" value="GIY-YIG_endonuc"/>
</dbReference>
<dbReference type="Pfam" id="PF02151">
    <property type="entry name" value="UVR"/>
    <property type="match status" value="1"/>
</dbReference>
<evidence type="ECO:0000256" key="6">
    <source>
        <dbReference type="ARBA" id="ARBA00023236"/>
    </source>
</evidence>
<dbReference type="NCBIfam" id="TIGR00194">
    <property type="entry name" value="uvrC"/>
    <property type="match status" value="1"/>
</dbReference>
<dbReference type="GO" id="GO:0005737">
    <property type="term" value="C:cytoplasm"/>
    <property type="evidence" value="ECO:0007669"/>
    <property type="project" value="UniProtKB-SubCell"/>
</dbReference>
<gene>
    <name evidence="7" type="primary">uvrC</name>
    <name evidence="12" type="ORF">SAMN05660649_02154</name>
</gene>
<dbReference type="Pfam" id="PF01541">
    <property type="entry name" value="GIY-YIG"/>
    <property type="match status" value="1"/>
</dbReference>
<evidence type="ECO:0000256" key="1">
    <source>
        <dbReference type="ARBA" id="ARBA00022490"/>
    </source>
</evidence>
<dbReference type="SUPFAM" id="SSF82771">
    <property type="entry name" value="GIY-YIG endonuclease"/>
    <property type="match status" value="1"/>
</dbReference>
<keyword evidence="4 7" id="KW-0267">Excision nuclease</keyword>
<evidence type="ECO:0000256" key="4">
    <source>
        <dbReference type="ARBA" id="ARBA00022881"/>
    </source>
</evidence>
<dbReference type="Gene3D" id="3.30.420.340">
    <property type="entry name" value="UvrC, RNAse H endonuclease domain"/>
    <property type="match status" value="1"/>
</dbReference>
<dbReference type="GO" id="GO:0003677">
    <property type="term" value="F:DNA binding"/>
    <property type="evidence" value="ECO:0007669"/>
    <property type="project" value="UniProtKB-UniRule"/>
</dbReference>
<dbReference type="InterPro" id="IPR004791">
    <property type="entry name" value="UvrC"/>
</dbReference>
<keyword evidence="13" id="KW-1185">Reference proteome</keyword>
<dbReference type="GO" id="GO:0009380">
    <property type="term" value="C:excinuclease repair complex"/>
    <property type="evidence" value="ECO:0007669"/>
    <property type="project" value="InterPro"/>
</dbReference>
<dbReference type="PROSITE" id="PS50164">
    <property type="entry name" value="GIY_YIG"/>
    <property type="match status" value="1"/>
</dbReference>
<accession>A0A1I2TDU5</accession>
<comment type="function">
    <text evidence="7">The UvrABC repair system catalyzes the recognition and processing of DNA lesions. UvrC both incises the 5' and 3' sides of the lesion. The N-terminal half is responsible for the 3' incision and the C-terminal half is responsible for the 5' incision.</text>
</comment>
<feature type="domain" description="GIY-YIG" evidence="10">
    <location>
        <begin position="10"/>
        <end position="89"/>
    </location>
</feature>
<dbReference type="PROSITE" id="PS50165">
    <property type="entry name" value="UVRC"/>
    <property type="match status" value="1"/>
</dbReference>
<dbReference type="Pfam" id="PF22920">
    <property type="entry name" value="UvrC_RNaseH"/>
    <property type="match status" value="1"/>
</dbReference>
<evidence type="ECO:0000256" key="2">
    <source>
        <dbReference type="ARBA" id="ARBA00022763"/>
    </source>
</evidence>
<reference evidence="13" key="1">
    <citation type="submission" date="2016-10" db="EMBL/GenBank/DDBJ databases">
        <authorList>
            <person name="Varghese N."/>
            <person name="Submissions S."/>
        </authorList>
    </citation>
    <scope>NUCLEOTIDE SEQUENCE [LARGE SCALE GENOMIC DNA]</scope>
    <source>
        <strain evidence="13">DSM 17038</strain>
    </source>
</reference>
<dbReference type="Gene3D" id="4.10.860.10">
    <property type="entry name" value="UVR domain"/>
    <property type="match status" value="1"/>
</dbReference>
<dbReference type="Gene3D" id="3.40.1440.10">
    <property type="entry name" value="GIY-YIG endonuclease"/>
    <property type="match status" value="1"/>
</dbReference>
<dbReference type="InterPro" id="IPR038476">
    <property type="entry name" value="UvrC_RNase_H_dom_sf"/>
</dbReference>
<evidence type="ECO:0000259" key="10">
    <source>
        <dbReference type="PROSITE" id="PS50164"/>
    </source>
</evidence>
<dbReference type="SMART" id="SM00465">
    <property type="entry name" value="GIYc"/>
    <property type="match status" value="1"/>
</dbReference>
<dbReference type="Gene3D" id="1.10.150.20">
    <property type="entry name" value="5' to 3' exonuclease, C-terminal subdomain"/>
    <property type="match status" value="1"/>
</dbReference>
<dbReference type="GO" id="GO:0006289">
    <property type="term" value="P:nucleotide-excision repair"/>
    <property type="evidence" value="ECO:0007669"/>
    <property type="project" value="UniProtKB-UniRule"/>
</dbReference>
<dbReference type="NCBIfam" id="NF001824">
    <property type="entry name" value="PRK00558.1-5"/>
    <property type="match status" value="1"/>
</dbReference>
<comment type="similarity">
    <text evidence="7">Belongs to the UvrC family.</text>
</comment>
<keyword evidence="5 7" id="KW-0234">DNA repair</keyword>
<keyword evidence="8" id="KW-0175">Coiled coil</keyword>
<dbReference type="STRING" id="341036.SAMN05660649_02154"/>
<keyword evidence="2 7" id="KW-0227">DNA damage</keyword>
<dbReference type="InterPro" id="IPR050066">
    <property type="entry name" value="UvrABC_protein_C"/>
</dbReference>
<feature type="domain" description="UvrC family homology region profile" evidence="11">
    <location>
        <begin position="250"/>
        <end position="494"/>
    </location>
</feature>
<dbReference type="InterPro" id="IPR047296">
    <property type="entry name" value="GIY-YIG_UvrC_Cho"/>
</dbReference>
<dbReference type="AlphaFoldDB" id="A0A1I2TDU5"/>
<dbReference type="SUPFAM" id="SSF47781">
    <property type="entry name" value="RuvA domain 2-like"/>
    <property type="match status" value="1"/>
</dbReference>
<dbReference type="Pfam" id="PF08459">
    <property type="entry name" value="UvrC_RNaseH_dom"/>
    <property type="match status" value="1"/>
</dbReference>
<dbReference type="InterPro" id="IPR001943">
    <property type="entry name" value="UVR_dom"/>
</dbReference>
<dbReference type="CDD" id="cd10434">
    <property type="entry name" value="GIY-YIG_UvrC_Cho"/>
    <property type="match status" value="1"/>
</dbReference>
<dbReference type="Proteomes" id="UP000199337">
    <property type="component" value="Unassembled WGS sequence"/>
</dbReference>
<evidence type="ECO:0000259" key="9">
    <source>
        <dbReference type="PROSITE" id="PS50151"/>
    </source>
</evidence>
<dbReference type="InterPro" id="IPR001162">
    <property type="entry name" value="UvrC_RNase_H_dom"/>
</dbReference>